<evidence type="ECO:0000313" key="4">
    <source>
        <dbReference type="Proteomes" id="UP001212997"/>
    </source>
</evidence>
<feature type="domain" description="DUF2828" evidence="1">
    <location>
        <begin position="53"/>
        <end position="509"/>
    </location>
</feature>
<name>A0AAD5YL05_9APHY</name>
<dbReference type="PANTHER" id="PTHR31373">
    <property type="entry name" value="OS06G0652100 PROTEIN"/>
    <property type="match status" value="1"/>
</dbReference>
<dbReference type="AlphaFoldDB" id="A0AAD5YL05"/>
<evidence type="ECO:0000259" key="2">
    <source>
        <dbReference type="Pfam" id="PF25043"/>
    </source>
</evidence>
<dbReference type="PIRSF" id="PIRSF015417">
    <property type="entry name" value="T31B5_30_vWA"/>
    <property type="match status" value="1"/>
</dbReference>
<dbReference type="InterPro" id="IPR056690">
    <property type="entry name" value="DUF7788"/>
</dbReference>
<dbReference type="Pfam" id="PF25043">
    <property type="entry name" value="DUF7788"/>
    <property type="match status" value="1"/>
</dbReference>
<reference evidence="3" key="1">
    <citation type="submission" date="2022-07" db="EMBL/GenBank/DDBJ databases">
        <title>Genome Sequence of Physisporinus lineatus.</title>
        <authorList>
            <person name="Buettner E."/>
        </authorList>
    </citation>
    <scope>NUCLEOTIDE SEQUENCE</scope>
    <source>
        <strain evidence="3">VT162</strain>
    </source>
</reference>
<dbReference type="InterPro" id="IPR058580">
    <property type="entry name" value="DUF2828"/>
</dbReference>
<accession>A0AAD5YL05</accession>
<sequence length="765" mass="88628">MRKTTPLVSMLHTLQGNLYTSSSIFTPEQSQTHYDHTQITSRNPAIDITTQKQNISPQSTSTRSPTLVAFKALRSRTRRSLLWKLLEKAWEENASLTLKLIWKSRSIVDGKSLNKVFYSAYGWLYENHPRTAILNLPQLVEPICQVGKSNRFAPHGYWKDYLNILSLAAMRWEELPSKKRIPNVMWPCHSAEDTSGNQHTFRSRTWWRPRIRWRSRKQWRFREGWRPRERCRKQWRLKKSWEEHDHRNTVPVDSKMGEQISSLHENLCERLSDSKFRALYIAVTQLFANRLLQDIDVLYRRLPDTPEGEERDALTRQISLAAKWAPTPGGAHDRRTNISTAIATLIHRSKPLPLQSPHIIADLEQGFPPLEAHILRSYYQRWILTPLRETTCVPERLMSADRWKEIDYSRVSLKCIQRNARRFYDRDPCRFGDYLASIEGSKKLNSSTTLLPHDLLNDSIALYRDTQHVRDPKRPSLKDYKKTLAEKQIGVIDAQWRNLIDRLRRSGTLDNTIGICDTSGSMGTLYNAGRRRKEGYIYPFFPAASLSMIFNQLAKPPFKDRFITFSDRPELVRFDPSKSLPTIAYDLFWGGHGSISVDLKAVFLKHLLPLAFKHKVKKEDMITRIFLFSDAPFDEARGLYTHWDTNGPDAWSPDRLAELVQKGIAEWEADYDAIEKAYRKAGYEVPEIVYWNLSRRAATGPPPDDRKGVTYMNGFSRAMLREFLGGSKSQGSQEGQSVQRKKLDSIEAMKASVEKKSFEGLVVVD</sequence>
<organism evidence="3 4">
    <name type="scientific">Meripilus lineatus</name>
    <dbReference type="NCBI Taxonomy" id="2056292"/>
    <lineage>
        <taxon>Eukaryota</taxon>
        <taxon>Fungi</taxon>
        <taxon>Dikarya</taxon>
        <taxon>Basidiomycota</taxon>
        <taxon>Agaricomycotina</taxon>
        <taxon>Agaricomycetes</taxon>
        <taxon>Polyporales</taxon>
        <taxon>Meripilaceae</taxon>
        <taxon>Meripilus</taxon>
    </lineage>
</organism>
<dbReference type="EMBL" id="JANAWD010000089">
    <property type="protein sequence ID" value="KAJ3487517.1"/>
    <property type="molecule type" value="Genomic_DNA"/>
</dbReference>
<dbReference type="InterPro" id="IPR011205">
    <property type="entry name" value="UCP015417_vWA"/>
</dbReference>
<dbReference type="Pfam" id="PF11443">
    <property type="entry name" value="DUF2828"/>
    <property type="match status" value="1"/>
</dbReference>
<comment type="caution">
    <text evidence="3">The sequence shown here is derived from an EMBL/GenBank/DDBJ whole genome shotgun (WGS) entry which is preliminary data.</text>
</comment>
<evidence type="ECO:0000313" key="3">
    <source>
        <dbReference type="EMBL" id="KAJ3487517.1"/>
    </source>
</evidence>
<dbReference type="PANTHER" id="PTHR31373:SF27">
    <property type="entry name" value="TROVE DOMAIN-CONTAINING PROTEIN"/>
    <property type="match status" value="1"/>
</dbReference>
<protein>
    <submittedName>
        <fullName evidence="3">Uncharacterized protein</fullName>
    </submittedName>
</protein>
<dbReference type="Proteomes" id="UP001212997">
    <property type="component" value="Unassembled WGS sequence"/>
</dbReference>
<feature type="domain" description="DUF7788" evidence="2">
    <location>
        <begin position="511"/>
        <end position="749"/>
    </location>
</feature>
<gene>
    <name evidence="3" type="ORF">NLI96_g3478</name>
</gene>
<evidence type="ECO:0000259" key="1">
    <source>
        <dbReference type="Pfam" id="PF11443"/>
    </source>
</evidence>
<proteinExistence type="predicted"/>
<keyword evidence="4" id="KW-1185">Reference proteome</keyword>